<evidence type="ECO:0000313" key="1">
    <source>
        <dbReference type="EMBL" id="QJA85654.1"/>
    </source>
</evidence>
<protein>
    <submittedName>
        <fullName evidence="1">Uncharacterized protein</fullName>
    </submittedName>
</protein>
<name>A0A6M3KW15_9ZZZZ</name>
<gene>
    <name evidence="1" type="ORF">MM415B02193_0009</name>
</gene>
<accession>A0A6M3KW15</accession>
<dbReference type="EMBL" id="MT142587">
    <property type="protein sequence ID" value="QJA85654.1"/>
    <property type="molecule type" value="Genomic_DNA"/>
</dbReference>
<proteinExistence type="predicted"/>
<sequence length="74" mass="8240">MKNFKYGFDHTTGDGQKRLMAISVGMDSETYVNKPIDLTAPGDYGCDPVGDGTFKMVPSGDIISLEEMRKRLHR</sequence>
<organism evidence="1">
    <name type="scientific">viral metagenome</name>
    <dbReference type="NCBI Taxonomy" id="1070528"/>
    <lineage>
        <taxon>unclassified sequences</taxon>
        <taxon>metagenomes</taxon>
        <taxon>organismal metagenomes</taxon>
    </lineage>
</organism>
<reference evidence="1" key="1">
    <citation type="submission" date="2020-03" db="EMBL/GenBank/DDBJ databases">
        <title>The deep terrestrial virosphere.</title>
        <authorList>
            <person name="Holmfeldt K."/>
            <person name="Nilsson E."/>
            <person name="Simone D."/>
            <person name="Lopez-Fernandez M."/>
            <person name="Wu X."/>
            <person name="de Brujin I."/>
            <person name="Lundin D."/>
            <person name="Andersson A."/>
            <person name="Bertilsson S."/>
            <person name="Dopson M."/>
        </authorList>
    </citation>
    <scope>NUCLEOTIDE SEQUENCE</scope>
    <source>
        <strain evidence="1">MM415B02193</strain>
    </source>
</reference>
<dbReference type="AlphaFoldDB" id="A0A6M3KW15"/>